<dbReference type="EC" id="2.3.1.-" evidence="2"/>
<dbReference type="Pfam" id="PF00583">
    <property type="entry name" value="Acetyltransf_1"/>
    <property type="match status" value="1"/>
</dbReference>
<dbReference type="PROSITE" id="PS51186">
    <property type="entry name" value="GNAT"/>
    <property type="match status" value="1"/>
</dbReference>
<dbReference type="RefSeq" id="WP_420069798.1">
    <property type="nucleotide sequence ID" value="NZ_JBCHKQ010000003.1"/>
</dbReference>
<dbReference type="InterPro" id="IPR000182">
    <property type="entry name" value="GNAT_dom"/>
</dbReference>
<dbReference type="Proteomes" id="UP001466331">
    <property type="component" value="Unassembled WGS sequence"/>
</dbReference>
<dbReference type="Gene3D" id="3.40.630.30">
    <property type="match status" value="1"/>
</dbReference>
<reference evidence="2 3" key="1">
    <citation type="submission" date="2024-03" db="EMBL/GenBank/DDBJ databases">
        <title>Ignisphaera cupida sp. nov., a hyperthermophilic hydrolytic archaeon from a hot spring of Kamchatka, and proposal of Ignisphaeraceae fam. nov.</title>
        <authorList>
            <person name="Podosokorskaya O.A."/>
            <person name="Elcheninov A.G."/>
            <person name="Maltseva A.I."/>
            <person name="Zayulina K.S."/>
            <person name="Novikov A."/>
            <person name="Merkel A.Y."/>
        </authorList>
    </citation>
    <scope>NUCLEOTIDE SEQUENCE [LARGE SCALE GENOMIC DNA]</scope>
    <source>
        <strain evidence="2 3">38H-sp</strain>
    </source>
</reference>
<dbReference type="EMBL" id="JBCHKQ010000003">
    <property type="protein sequence ID" value="MEM5948347.1"/>
    <property type="molecule type" value="Genomic_DNA"/>
</dbReference>
<evidence type="ECO:0000313" key="2">
    <source>
        <dbReference type="EMBL" id="MEM5948347.1"/>
    </source>
</evidence>
<organism evidence="2 3">
    <name type="scientific">Rarispira pelagica</name>
    <dbReference type="NCBI Taxonomy" id="3141764"/>
    <lineage>
        <taxon>Bacteria</taxon>
        <taxon>Pseudomonadati</taxon>
        <taxon>Spirochaetota</taxon>
        <taxon>Spirochaetia</taxon>
        <taxon>Winmispirales</taxon>
        <taxon>Winmispiraceae</taxon>
        <taxon>Rarispira</taxon>
    </lineage>
</organism>
<comment type="caution">
    <text evidence="2">The sequence shown here is derived from an EMBL/GenBank/DDBJ whole genome shotgun (WGS) entry which is preliminary data.</text>
</comment>
<dbReference type="InterPro" id="IPR016181">
    <property type="entry name" value="Acyl_CoA_acyltransferase"/>
</dbReference>
<feature type="domain" description="N-acetyltransferase" evidence="1">
    <location>
        <begin position="24"/>
        <end position="155"/>
    </location>
</feature>
<keyword evidence="2" id="KW-0808">Transferase</keyword>
<keyword evidence="2" id="KW-0012">Acyltransferase</keyword>
<proteinExistence type="predicted"/>
<sequence>MPDMLVKLYHLPPLESLRLRGDGFVIRRARSFEMAAVADWVEKCFNRFWASEAAVAFSRIPVSCFIATIGGDIAGFACYDCTAKGFFGPIGVAEEYRKKGIGYALLLYSLYALRDSGYAYAIIGAAGPVDFYKRAVGAIEIGDSEPGFYEDRLKL</sequence>
<keyword evidence="3" id="KW-1185">Reference proteome</keyword>
<dbReference type="SUPFAM" id="SSF55729">
    <property type="entry name" value="Acyl-CoA N-acyltransferases (Nat)"/>
    <property type="match status" value="1"/>
</dbReference>
<evidence type="ECO:0000259" key="1">
    <source>
        <dbReference type="PROSITE" id="PS51186"/>
    </source>
</evidence>
<protein>
    <submittedName>
        <fullName evidence="2">GNAT family N-acetyltransferase</fullName>
        <ecNumber evidence="2">2.3.1.-</ecNumber>
    </submittedName>
</protein>
<accession>A0ABU9UDX9</accession>
<evidence type="ECO:0000313" key="3">
    <source>
        <dbReference type="Proteomes" id="UP001466331"/>
    </source>
</evidence>
<dbReference type="GO" id="GO:0016746">
    <property type="term" value="F:acyltransferase activity"/>
    <property type="evidence" value="ECO:0007669"/>
    <property type="project" value="UniProtKB-KW"/>
</dbReference>
<gene>
    <name evidence="2" type="ORF">WKV44_07300</name>
</gene>
<name>A0ABU9UDX9_9SPIR</name>
<dbReference type="CDD" id="cd04301">
    <property type="entry name" value="NAT_SF"/>
    <property type="match status" value="1"/>
</dbReference>